<name>H3NJU4_9LACT</name>
<evidence type="ECO:0000313" key="3">
    <source>
        <dbReference type="EMBL" id="EHR36907.1"/>
    </source>
</evidence>
<comment type="caution">
    <text evidence="3">The sequence shown here is derived from an EMBL/GenBank/DDBJ whole genome shotgun (WGS) entry which is preliminary data.</text>
</comment>
<dbReference type="PROSITE" id="PS51482">
    <property type="entry name" value="DEGV"/>
    <property type="match status" value="1"/>
</dbReference>
<dbReference type="Gene3D" id="2.20.28.50">
    <property type="entry name" value="degv family protein"/>
    <property type="match status" value="1"/>
</dbReference>
<evidence type="ECO:0000256" key="2">
    <source>
        <dbReference type="ARBA" id="ARBA00023121"/>
    </source>
</evidence>
<dbReference type="InterPro" id="IPR050270">
    <property type="entry name" value="DegV_domain_contain"/>
</dbReference>
<dbReference type="STRING" id="883113.HMPREF9708_01133"/>
<keyword evidence="2" id="KW-0446">Lipid-binding</keyword>
<dbReference type="SUPFAM" id="SSF82549">
    <property type="entry name" value="DAK1/DegV-like"/>
    <property type="match status" value="1"/>
</dbReference>
<dbReference type="HOGENOM" id="CLU_048251_2_0_9"/>
<comment type="function">
    <text evidence="1">May bind long-chain fatty acids, such as palmitate, and may play a role in lipid transport or fatty acid metabolism.</text>
</comment>
<dbReference type="GO" id="GO:0008289">
    <property type="term" value="F:lipid binding"/>
    <property type="evidence" value="ECO:0007669"/>
    <property type="project" value="UniProtKB-KW"/>
</dbReference>
<dbReference type="RefSeq" id="WP_006309315.1">
    <property type="nucleotide sequence ID" value="NZ_JH601133.1"/>
</dbReference>
<keyword evidence="4" id="KW-1185">Reference proteome</keyword>
<protein>
    <submittedName>
        <fullName evidence="3">DegV family EDD domain-containing protein</fullName>
    </submittedName>
</protein>
<evidence type="ECO:0000256" key="1">
    <source>
        <dbReference type="ARBA" id="ARBA00003238"/>
    </source>
</evidence>
<dbReference type="Gene3D" id="3.30.1180.10">
    <property type="match status" value="1"/>
</dbReference>
<organism evidence="3 4">
    <name type="scientific">Facklamia languida CCUG 37842</name>
    <dbReference type="NCBI Taxonomy" id="883113"/>
    <lineage>
        <taxon>Bacteria</taxon>
        <taxon>Bacillati</taxon>
        <taxon>Bacillota</taxon>
        <taxon>Bacilli</taxon>
        <taxon>Lactobacillales</taxon>
        <taxon>Aerococcaceae</taxon>
        <taxon>Facklamia</taxon>
    </lineage>
</organism>
<dbReference type="OrthoDB" id="2138472at2"/>
<dbReference type="NCBIfam" id="TIGR00762">
    <property type="entry name" value="DegV"/>
    <property type="match status" value="1"/>
</dbReference>
<dbReference type="Gene3D" id="3.40.50.10440">
    <property type="entry name" value="Dihydroxyacetone kinase, domain 1"/>
    <property type="match status" value="1"/>
</dbReference>
<dbReference type="PANTHER" id="PTHR33434">
    <property type="entry name" value="DEGV DOMAIN-CONTAINING PROTEIN DR_1986-RELATED"/>
    <property type="match status" value="1"/>
</dbReference>
<accession>H3NJU4</accession>
<dbReference type="AlphaFoldDB" id="H3NJU4"/>
<dbReference type="InterPro" id="IPR003797">
    <property type="entry name" value="DegV"/>
</dbReference>
<dbReference type="eggNOG" id="COG1307">
    <property type="taxonomic scope" value="Bacteria"/>
</dbReference>
<dbReference type="PANTHER" id="PTHR33434:SF2">
    <property type="entry name" value="FATTY ACID-BINDING PROTEIN TM_1468"/>
    <property type="match status" value="1"/>
</dbReference>
<dbReference type="EMBL" id="AGEG01000013">
    <property type="protein sequence ID" value="EHR36907.1"/>
    <property type="molecule type" value="Genomic_DNA"/>
</dbReference>
<sequence>MTWKIVSDSGADIQSISDLSPTIQYERVPLILNIDNHIFTDDHTLKIAQIMDRMEATKIAATSACPGPDAYAKAYEGADNILCFTLSANISGSYNSAVLAKEMVLEKNPHANIYIFNTHSAGAEIDLLIYQAIDLIQQDLDFETVISKLEAFHRSTHTNFLLESVDSLVKNGRISKIIGQMIGLLGIRLIGKRSPEGTIELAQKAKGTRRAMKAMLEEMKHNHFDGLELVISHVLNPDGCQDFANLVRQHYPQVKVTTLACSGLCSFYAQRHGLIIAYSGK</sequence>
<dbReference type="PATRIC" id="fig|883113.3.peg.1128"/>
<evidence type="ECO:0000313" key="4">
    <source>
        <dbReference type="Proteomes" id="UP000006190"/>
    </source>
</evidence>
<reference evidence="3 4" key="1">
    <citation type="submission" date="2012-01" db="EMBL/GenBank/DDBJ databases">
        <title>The Genome Sequence of Facklamia languida CCUG 37842.</title>
        <authorList>
            <consortium name="The Broad Institute Genome Sequencing Platform"/>
            <person name="Earl A."/>
            <person name="Ward D."/>
            <person name="Feldgarden M."/>
            <person name="Gevers D."/>
            <person name="Huys G."/>
            <person name="Young S.K."/>
            <person name="Zeng Q."/>
            <person name="Gargeya S."/>
            <person name="Fitzgerald M."/>
            <person name="Haas B."/>
            <person name="Abouelleil A."/>
            <person name="Alvarado L."/>
            <person name="Arachchi H.M."/>
            <person name="Berlin A."/>
            <person name="Chapman S.B."/>
            <person name="Gearin G."/>
            <person name="Goldberg J."/>
            <person name="Griggs A."/>
            <person name="Gujja S."/>
            <person name="Hansen M."/>
            <person name="Heiman D."/>
            <person name="Howarth C."/>
            <person name="Larimer J."/>
            <person name="Lui A."/>
            <person name="MacDonald P.J.P."/>
            <person name="McCowen C."/>
            <person name="Montmayeur A."/>
            <person name="Murphy C."/>
            <person name="Neiman D."/>
            <person name="Pearson M."/>
            <person name="Priest M."/>
            <person name="Roberts A."/>
            <person name="Saif S."/>
            <person name="Shea T."/>
            <person name="Sisk P."/>
            <person name="Stolte C."/>
            <person name="Sykes S."/>
            <person name="Wortman J."/>
            <person name="Nusbaum C."/>
            <person name="Birren B."/>
        </authorList>
    </citation>
    <scope>NUCLEOTIDE SEQUENCE [LARGE SCALE GENOMIC DNA]</scope>
    <source>
        <strain evidence="3 4">CCUG 37842</strain>
    </source>
</reference>
<dbReference type="Pfam" id="PF02645">
    <property type="entry name" value="DegV"/>
    <property type="match status" value="1"/>
</dbReference>
<proteinExistence type="predicted"/>
<dbReference type="InterPro" id="IPR043168">
    <property type="entry name" value="DegV_C"/>
</dbReference>
<gene>
    <name evidence="3" type="ORF">HMPREF9708_01133</name>
</gene>
<dbReference type="Proteomes" id="UP000006190">
    <property type="component" value="Unassembled WGS sequence"/>
</dbReference>